<organism evidence="2 3">
    <name type="scientific">Ralstonia solanacearum</name>
    <name type="common">Pseudomonas solanacearum</name>
    <dbReference type="NCBI Taxonomy" id="305"/>
    <lineage>
        <taxon>Bacteria</taxon>
        <taxon>Pseudomonadati</taxon>
        <taxon>Pseudomonadota</taxon>
        <taxon>Betaproteobacteria</taxon>
        <taxon>Burkholderiales</taxon>
        <taxon>Burkholderiaceae</taxon>
        <taxon>Ralstonia</taxon>
        <taxon>Ralstonia solanacearum species complex</taxon>
    </lineage>
</organism>
<evidence type="ECO:0000313" key="2">
    <source>
        <dbReference type="EMBL" id="QCX48904.1"/>
    </source>
</evidence>
<gene>
    <name evidence="2" type="ORF">E7Z57_07170</name>
</gene>
<dbReference type="AlphaFoldDB" id="A0AA92IDY0"/>
<dbReference type="InterPro" id="IPR019546">
    <property type="entry name" value="TAT_signal_bac_arc"/>
</dbReference>
<dbReference type="EMBL" id="CP039339">
    <property type="protein sequence ID" value="QCX48904.1"/>
    <property type="molecule type" value="Genomic_DNA"/>
</dbReference>
<dbReference type="InterPro" id="IPR006311">
    <property type="entry name" value="TAT_signal"/>
</dbReference>
<feature type="region of interest" description="Disordered" evidence="1">
    <location>
        <begin position="1"/>
        <end position="23"/>
    </location>
</feature>
<protein>
    <submittedName>
        <fullName evidence="2">Twin-arginine translocation signal domain-containing protein</fullName>
    </submittedName>
</protein>
<evidence type="ECO:0000313" key="3">
    <source>
        <dbReference type="Proteomes" id="UP000310553"/>
    </source>
</evidence>
<dbReference type="Proteomes" id="UP000310553">
    <property type="component" value="Chromosome"/>
</dbReference>
<proteinExistence type="predicted"/>
<sequence length="84" mass="8775">MAMPDPKTNPHAPAQADTGDAGPARRRFLVGAAVAVAAAGAATAGRLAQPQACDAAEPAEPADDKATGYRLTEHIRKYYRTTWV</sequence>
<dbReference type="PROSITE" id="PS51318">
    <property type="entry name" value="TAT"/>
    <property type="match status" value="1"/>
</dbReference>
<reference evidence="2 3" key="1">
    <citation type="submission" date="2019-04" db="EMBL/GenBank/DDBJ databases">
        <title>Complete Genome of UW386 and Higher Quality Genome of UW700.</title>
        <authorList>
            <person name="Jacobs J."/>
            <person name="Perez A."/>
            <person name="Steidl O."/>
            <person name="Allen C."/>
        </authorList>
    </citation>
    <scope>NUCLEOTIDE SEQUENCE [LARGE SCALE GENOMIC DNA]</scope>
    <source>
        <strain evidence="2 3">UW386</strain>
    </source>
</reference>
<name>A0AA92IDY0_RALSL</name>
<dbReference type="NCBIfam" id="TIGR01409">
    <property type="entry name" value="TAT_signal_seq"/>
    <property type="match status" value="1"/>
</dbReference>
<accession>A0AA92IDY0</accession>
<evidence type="ECO:0000256" key="1">
    <source>
        <dbReference type="SAM" id="MobiDB-lite"/>
    </source>
</evidence>
<dbReference type="InterPro" id="IPR014177">
    <property type="entry name" value="Formate_DH_TAT-contain"/>
</dbReference>
<dbReference type="NCBIfam" id="TIGR02811">
    <property type="entry name" value="formate_TAT"/>
    <property type="match status" value="1"/>
</dbReference>
<feature type="compositionally biased region" description="Low complexity" evidence="1">
    <location>
        <begin position="46"/>
        <end position="59"/>
    </location>
</feature>
<feature type="region of interest" description="Disordered" evidence="1">
    <location>
        <begin position="46"/>
        <end position="67"/>
    </location>
</feature>